<organism evidence="1 2">
    <name type="scientific">Paramuricea clavata</name>
    <name type="common">Red gorgonian</name>
    <name type="synonym">Violescent sea-whip</name>
    <dbReference type="NCBI Taxonomy" id="317549"/>
    <lineage>
        <taxon>Eukaryota</taxon>
        <taxon>Metazoa</taxon>
        <taxon>Cnidaria</taxon>
        <taxon>Anthozoa</taxon>
        <taxon>Octocorallia</taxon>
        <taxon>Malacalcyonacea</taxon>
        <taxon>Plexauridae</taxon>
        <taxon>Paramuricea</taxon>
    </lineage>
</organism>
<gene>
    <name evidence="1" type="ORF">PACLA_8A029615</name>
</gene>
<proteinExistence type="predicted"/>
<dbReference type="OrthoDB" id="5984493at2759"/>
<dbReference type="Proteomes" id="UP001152795">
    <property type="component" value="Unassembled WGS sequence"/>
</dbReference>
<comment type="caution">
    <text evidence="1">The sequence shown here is derived from an EMBL/GenBank/DDBJ whole genome shotgun (WGS) entry which is preliminary data.</text>
</comment>
<dbReference type="SUPFAM" id="SSF57716">
    <property type="entry name" value="Glucocorticoid receptor-like (DNA-binding domain)"/>
    <property type="match status" value="1"/>
</dbReference>
<dbReference type="GO" id="GO:0005634">
    <property type="term" value="C:nucleus"/>
    <property type="evidence" value="ECO:0007669"/>
    <property type="project" value="InterPro"/>
</dbReference>
<dbReference type="InterPro" id="IPR012934">
    <property type="entry name" value="Znf_AD"/>
</dbReference>
<dbReference type="PROSITE" id="PS51915">
    <property type="entry name" value="ZAD"/>
    <property type="match status" value="1"/>
</dbReference>
<accession>A0A6S7G9V3</accession>
<keyword evidence="2" id="KW-1185">Reference proteome</keyword>
<dbReference type="EMBL" id="CACRXK020000945">
    <property type="protein sequence ID" value="CAB3985959.1"/>
    <property type="molecule type" value="Genomic_DNA"/>
</dbReference>
<reference evidence="1" key="1">
    <citation type="submission" date="2020-04" db="EMBL/GenBank/DDBJ databases">
        <authorList>
            <person name="Alioto T."/>
            <person name="Alioto T."/>
            <person name="Gomez Garrido J."/>
        </authorList>
    </citation>
    <scope>NUCLEOTIDE SEQUENCE</scope>
    <source>
        <strain evidence="1">A484AB</strain>
    </source>
</reference>
<dbReference type="Pfam" id="PF07776">
    <property type="entry name" value="zf-AD"/>
    <property type="match status" value="1"/>
</dbReference>
<dbReference type="Gene3D" id="3.40.1800.20">
    <property type="match status" value="1"/>
</dbReference>
<evidence type="ECO:0000313" key="2">
    <source>
        <dbReference type="Proteomes" id="UP001152795"/>
    </source>
</evidence>
<dbReference type="GO" id="GO:0008270">
    <property type="term" value="F:zinc ion binding"/>
    <property type="evidence" value="ECO:0007669"/>
    <property type="project" value="UniProtKB-UniRule"/>
</dbReference>
<sequence length="334" mass="37426">MSSKERTPQKKYYKEKNDICCLCGDDKLSGKFTDIFSSVGRRKGIAEKIENVLGIAYEEIEGRPTKLCRSCQGKQDNFFAFKVSAFETHKAIIRQVTSKRCIVFPPSESGPSTKAICTVDVETPVLDLTEENTLTGPSEISSTNADLVNPSRNYLNDEEKGDLLKAIESGSYSVVARAVAGIDVPKQEFNEILLKELQQQCENLCARSNPSVLRKNDFSGMTKFDWQNLVLEMSFRCPLAFHVVRTVMNCYSKEITNEAAPRLGLCYAIMMQTRNHELSLVQRLNTILLTEGNAKKKHSILTTLLLFKLWSLPTACFMVDSATSLVACKMAFVR</sequence>
<evidence type="ECO:0000313" key="1">
    <source>
        <dbReference type="EMBL" id="CAB3985959.1"/>
    </source>
</evidence>
<name>A0A6S7G9V3_PARCT</name>
<protein>
    <submittedName>
        <fullName evidence="1">PREDICTED: uncharacterized protein LOC107326879</fullName>
    </submittedName>
</protein>
<dbReference type="AlphaFoldDB" id="A0A6S7G9V3"/>